<dbReference type="AlphaFoldDB" id="A0AA38R573"/>
<dbReference type="PROSITE" id="PS51257">
    <property type="entry name" value="PROKAR_LIPOPROTEIN"/>
    <property type="match status" value="1"/>
</dbReference>
<feature type="transmembrane region" description="Helical" evidence="1">
    <location>
        <begin position="606"/>
        <end position="627"/>
    </location>
</feature>
<keyword evidence="1" id="KW-0472">Membrane</keyword>
<feature type="transmembrane region" description="Helical" evidence="1">
    <location>
        <begin position="571"/>
        <end position="594"/>
    </location>
</feature>
<name>A0AA38R573_9PEZI</name>
<feature type="transmembrane region" description="Helical" evidence="1">
    <location>
        <begin position="443"/>
        <end position="468"/>
    </location>
</feature>
<feature type="transmembrane region" description="Helical" evidence="1">
    <location>
        <begin position="344"/>
        <end position="361"/>
    </location>
</feature>
<dbReference type="Proteomes" id="UP001174691">
    <property type="component" value="Unassembled WGS sequence"/>
</dbReference>
<gene>
    <name evidence="2" type="ORF">NKR19_g8146</name>
</gene>
<feature type="transmembrane region" description="Helical" evidence="1">
    <location>
        <begin position="511"/>
        <end position="532"/>
    </location>
</feature>
<reference evidence="2" key="1">
    <citation type="submission" date="2022-07" db="EMBL/GenBank/DDBJ databases">
        <title>Fungi with potential for degradation of polypropylene.</title>
        <authorList>
            <person name="Gostincar C."/>
        </authorList>
    </citation>
    <scope>NUCLEOTIDE SEQUENCE</scope>
    <source>
        <strain evidence="2">EXF-13287</strain>
    </source>
</reference>
<keyword evidence="3" id="KW-1185">Reference proteome</keyword>
<organism evidence="2 3">
    <name type="scientific">Coniochaeta hoffmannii</name>
    <dbReference type="NCBI Taxonomy" id="91930"/>
    <lineage>
        <taxon>Eukaryota</taxon>
        <taxon>Fungi</taxon>
        <taxon>Dikarya</taxon>
        <taxon>Ascomycota</taxon>
        <taxon>Pezizomycotina</taxon>
        <taxon>Sordariomycetes</taxon>
        <taxon>Sordariomycetidae</taxon>
        <taxon>Coniochaetales</taxon>
        <taxon>Coniochaetaceae</taxon>
        <taxon>Coniochaeta</taxon>
    </lineage>
</organism>
<feature type="transmembrane region" description="Helical" evidence="1">
    <location>
        <begin position="191"/>
        <end position="212"/>
    </location>
</feature>
<comment type="caution">
    <text evidence="2">The sequence shown here is derived from an EMBL/GenBank/DDBJ whole genome shotgun (WGS) entry which is preliminary data.</text>
</comment>
<keyword evidence="1" id="KW-0812">Transmembrane</keyword>
<keyword evidence="1" id="KW-1133">Transmembrane helix</keyword>
<evidence type="ECO:0000256" key="1">
    <source>
        <dbReference type="SAM" id="Phobius"/>
    </source>
</evidence>
<accession>A0AA38R573</accession>
<sequence>MFSRLTSNSTSTQACNYTTASFFANVTIECKPYIEALQTCPTSSVRIRFRLEAASNAARCLDIYWRHTWYGDNYETTPSSDDLGGRYQPLDIEENSNCSYPDFFPILNRTCAFDLGAFDNTCSNTYNGPGGINDAYLKCQGAAAEQYVRCTLQKPADEVASCVADNAVKVDWLHQIQSYAGASSCANANQILIVLGIGLFIQLLQSLFRVLGYHRTRQAVSRKTGLFKGKRGISQDASAVPTRYPQPEYMAPMPQIVYELQPTPSHDYSQKPTIYAQYMLYQHEYQPSPLLPPVPYPYPSHDPSAVPRDGYHPQNHETRLTPWPRPFTLERVYTLKATRLLQSVGREVLVAYLTVLVLSHYGLTTQSSLAEELSFYLVRPRVAPFLGLLGVFEPWSQQGLAELTVDGVLSFFAGGYVASRYWALARERPANPAAPYGELHTLAAGSVMTFVPDFVLFIVTFLVALGLAAMHVDDGQGRDRKRRKEDDDGACCGLCCGAAIIWSAWMAVLAAFIAILPLVGVVEIIATIVMTIRHKRRVKKGRIDGAWELWERKRSSWEAPLTTDRPRFRMFYYLLVLGSFIINIGNWIFFASYLKLEGEMYCPPSVASVLAMWVLVPLGIDMLFFAYRVWTQDIGYSGGSGGLADGAVIP</sequence>
<evidence type="ECO:0000313" key="2">
    <source>
        <dbReference type="EMBL" id="KAJ9137593.1"/>
    </source>
</evidence>
<evidence type="ECO:0000313" key="3">
    <source>
        <dbReference type="Proteomes" id="UP001174691"/>
    </source>
</evidence>
<protein>
    <submittedName>
        <fullName evidence="2">Uncharacterized protein</fullName>
    </submittedName>
</protein>
<feature type="transmembrane region" description="Helical" evidence="1">
    <location>
        <begin position="489"/>
        <end position="505"/>
    </location>
</feature>
<proteinExistence type="predicted"/>
<dbReference type="EMBL" id="JANBVN010000157">
    <property type="protein sequence ID" value="KAJ9137593.1"/>
    <property type="molecule type" value="Genomic_DNA"/>
</dbReference>